<dbReference type="InterPro" id="IPR027417">
    <property type="entry name" value="P-loop_NTPase"/>
</dbReference>
<sequence length="453" mass="50679">MNLRHRLGRGNGPSAAPAAPLLAVRPSEAEPDRYQIIKKQLHRELISKLDLALLEGLDEAQRRGQVEQLARRLLVEAEIRLTRGDEERLITELLHDTFDLGPITPLLLDEEISDILVNTHRQVYVERLGRLEITSVSFRDEAHLRHIIDRIISRVGRRIDESTPVVDARLPDGSRVNAIIPPAAIDGPILSIRRFRRRALSIDDLLGLDSISREIAQMVTGACRARLNILITGGTGSGKTTFLNIMSRYIPNEERIVTIEDSAELQMQQPHVVRLETRPPNIEGKGQITQRDLVKNALRMRPDRIVVGEVRGDEVLDMLQAMNTGHDGSMTTIHSNGPRDALHRIENLVLMAGHTLPDKAIREQIVSALDLMVHVSRLSDGTRRVLSVQELLGMEGAVVTMQEIFRFVQTGLDEEGKVMGHFEATGIVPKCAERIRLAGIALPNDIFERGRRS</sequence>
<evidence type="ECO:0000313" key="4">
    <source>
        <dbReference type="Proteomes" id="UP000316609"/>
    </source>
</evidence>
<evidence type="ECO:0000256" key="1">
    <source>
        <dbReference type="ARBA" id="ARBA00006611"/>
    </source>
</evidence>
<dbReference type="SMART" id="SM00382">
    <property type="entry name" value="AAA"/>
    <property type="match status" value="1"/>
</dbReference>
<organism evidence="3 4">
    <name type="scientific">Eiseniibacteriota bacterium</name>
    <dbReference type="NCBI Taxonomy" id="2212470"/>
    <lineage>
        <taxon>Bacteria</taxon>
        <taxon>Candidatus Eiseniibacteriota</taxon>
    </lineage>
</organism>
<dbReference type="EMBL" id="VBOY01000007">
    <property type="protein sequence ID" value="TMQ68489.1"/>
    <property type="molecule type" value="Genomic_DNA"/>
</dbReference>
<feature type="domain" description="AAA+ ATPase" evidence="2">
    <location>
        <begin position="225"/>
        <end position="379"/>
    </location>
</feature>
<proteinExistence type="inferred from homology"/>
<comment type="similarity">
    <text evidence="1">Belongs to the GSP E family.</text>
</comment>
<dbReference type="Gene3D" id="3.40.50.300">
    <property type="entry name" value="P-loop containing nucleotide triphosphate hydrolases"/>
    <property type="match status" value="1"/>
</dbReference>
<protein>
    <submittedName>
        <fullName evidence="3">CpaF family protein</fullName>
    </submittedName>
</protein>
<evidence type="ECO:0000259" key="2">
    <source>
        <dbReference type="SMART" id="SM00382"/>
    </source>
</evidence>
<evidence type="ECO:0000313" key="3">
    <source>
        <dbReference type="EMBL" id="TMQ68489.1"/>
    </source>
</evidence>
<dbReference type="InterPro" id="IPR001482">
    <property type="entry name" value="T2SS/T4SS_dom"/>
</dbReference>
<dbReference type="PANTHER" id="PTHR30486:SF15">
    <property type="entry name" value="TYPE II_IV SECRETION SYSTEM ATPASE"/>
    <property type="match status" value="1"/>
</dbReference>
<dbReference type="GO" id="GO:0016887">
    <property type="term" value="F:ATP hydrolysis activity"/>
    <property type="evidence" value="ECO:0007669"/>
    <property type="project" value="InterPro"/>
</dbReference>
<dbReference type="Pfam" id="PF00437">
    <property type="entry name" value="T2SSE"/>
    <property type="match status" value="1"/>
</dbReference>
<dbReference type="PANTHER" id="PTHR30486">
    <property type="entry name" value="TWITCHING MOTILITY PROTEIN PILT"/>
    <property type="match status" value="1"/>
</dbReference>
<gene>
    <name evidence="3" type="ORF">E6K78_00635</name>
</gene>
<dbReference type="InterPro" id="IPR003593">
    <property type="entry name" value="AAA+_ATPase"/>
</dbReference>
<dbReference type="Gene3D" id="3.30.450.380">
    <property type="match status" value="1"/>
</dbReference>
<accession>A0A538TY89</accession>
<name>A0A538TY89_UNCEI</name>
<comment type="caution">
    <text evidence="3">The sequence shown here is derived from an EMBL/GenBank/DDBJ whole genome shotgun (WGS) entry which is preliminary data.</text>
</comment>
<dbReference type="AlphaFoldDB" id="A0A538TY89"/>
<dbReference type="Proteomes" id="UP000316609">
    <property type="component" value="Unassembled WGS sequence"/>
</dbReference>
<dbReference type="CDD" id="cd01130">
    <property type="entry name" value="VirB11-like_ATPase"/>
    <property type="match status" value="1"/>
</dbReference>
<reference evidence="3 4" key="1">
    <citation type="journal article" date="2019" name="Nat. Microbiol.">
        <title>Mediterranean grassland soil C-N compound turnover is dependent on rainfall and depth, and is mediated by genomically divergent microorganisms.</title>
        <authorList>
            <person name="Diamond S."/>
            <person name="Andeer P.F."/>
            <person name="Li Z."/>
            <person name="Crits-Christoph A."/>
            <person name="Burstein D."/>
            <person name="Anantharaman K."/>
            <person name="Lane K.R."/>
            <person name="Thomas B.C."/>
            <person name="Pan C."/>
            <person name="Northen T.R."/>
            <person name="Banfield J.F."/>
        </authorList>
    </citation>
    <scope>NUCLEOTIDE SEQUENCE [LARGE SCALE GENOMIC DNA]</scope>
    <source>
        <strain evidence="3">WS_8</strain>
    </source>
</reference>
<dbReference type="SUPFAM" id="SSF52540">
    <property type="entry name" value="P-loop containing nucleoside triphosphate hydrolases"/>
    <property type="match status" value="1"/>
</dbReference>
<dbReference type="InterPro" id="IPR050921">
    <property type="entry name" value="T4SS_GSP_E_ATPase"/>
</dbReference>